<keyword evidence="5" id="KW-0695">RNA-directed DNA polymerase</keyword>
<dbReference type="SMART" id="SM00298">
    <property type="entry name" value="CHROMO"/>
    <property type="match status" value="1"/>
</dbReference>
<dbReference type="SUPFAM" id="SSF54160">
    <property type="entry name" value="Chromo domain-like"/>
    <property type="match status" value="1"/>
</dbReference>
<keyword evidence="6" id="KW-1185">Reference proteome</keyword>
<dbReference type="CDD" id="cd00024">
    <property type="entry name" value="CD_CSD"/>
    <property type="match status" value="1"/>
</dbReference>
<dbReference type="GO" id="GO:0005634">
    <property type="term" value="C:nucleus"/>
    <property type="evidence" value="ECO:0007669"/>
    <property type="project" value="UniProtKB-SubCell"/>
</dbReference>
<comment type="subcellular location">
    <subcellularLocation>
        <location evidence="1">Nucleus</location>
    </subcellularLocation>
</comment>
<dbReference type="Gene3D" id="2.40.50.40">
    <property type="match status" value="1"/>
</dbReference>
<keyword evidence="3" id="KW-0539">Nucleus</keyword>
<accession>A0A8H5UAG3</accession>
<dbReference type="InterPro" id="IPR000953">
    <property type="entry name" value="Chromo/chromo_shadow_dom"/>
</dbReference>
<evidence type="ECO:0000313" key="6">
    <source>
        <dbReference type="Proteomes" id="UP000572754"/>
    </source>
</evidence>
<gene>
    <name evidence="5" type="ORF">FCIRC_3343</name>
</gene>
<dbReference type="Pfam" id="PF24626">
    <property type="entry name" value="SH3_Tf2-1"/>
    <property type="match status" value="1"/>
</dbReference>
<feature type="domain" description="Chromo" evidence="4">
    <location>
        <begin position="218"/>
        <end position="268"/>
    </location>
</feature>
<evidence type="ECO:0000256" key="3">
    <source>
        <dbReference type="ARBA" id="ARBA00023242"/>
    </source>
</evidence>
<dbReference type="InterPro" id="IPR023780">
    <property type="entry name" value="Chromo_domain"/>
</dbReference>
<evidence type="ECO:0000313" key="5">
    <source>
        <dbReference type="EMBL" id="KAF5685646.1"/>
    </source>
</evidence>
<sequence length="268" mass="31775">MDFITKLPWSEEPLTGIFYDSIIVIVERLTKFLIYVPYREDTDAEKMAYVFYDRILAYNTAYNESTRLTPSDANFGYTPKAYYDARETEIVNPAAIIKSKDLKNVHNELRTELEFVNKRMQRYYDSKRLEGLTFKEGDMVYLSIKNITTKRPSHKLDFKYIGPYKIVRKISKNNYELDLPTKVRLHKVFHVALLESAADTIHVKIGNELEEIDGPELYEAEAIRETRIENGKREYLVKWKDYPESENTWEPPKHLTNAQRLLRNFHWN</sequence>
<dbReference type="PROSITE" id="PS00598">
    <property type="entry name" value="CHROMO_1"/>
    <property type="match status" value="1"/>
</dbReference>
<evidence type="ECO:0000259" key="4">
    <source>
        <dbReference type="PROSITE" id="PS50013"/>
    </source>
</evidence>
<evidence type="ECO:0000256" key="1">
    <source>
        <dbReference type="ARBA" id="ARBA00004123"/>
    </source>
</evidence>
<reference evidence="6" key="1">
    <citation type="journal article" date="2020" name="BMC Genomics">
        <title>Correction to: Identification and distribution of gene clusters required for synthesis of sphingolipid metabolism inhibitors in diverse species of the filamentous fungus Fusarium.</title>
        <authorList>
            <person name="Kim H.S."/>
            <person name="Lohmar J.M."/>
            <person name="Busman M."/>
            <person name="Brown D.W."/>
            <person name="Naumann T.A."/>
            <person name="Divon H.H."/>
            <person name="Lysoe E."/>
            <person name="Uhlig S."/>
            <person name="Proctor R.H."/>
        </authorList>
    </citation>
    <scope>NUCLEOTIDE SEQUENCE [LARGE SCALE GENOMIC DNA]</scope>
    <source>
        <strain evidence="6">NRRL 25331</strain>
    </source>
</reference>
<dbReference type="Proteomes" id="UP000572754">
    <property type="component" value="Unassembled WGS sequence"/>
</dbReference>
<evidence type="ECO:0000256" key="2">
    <source>
        <dbReference type="ARBA" id="ARBA00011353"/>
    </source>
</evidence>
<comment type="caution">
    <text evidence="5">The sequence shown here is derived from an EMBL/GenBank/DDBJ whole genome shotgun (WGS) entry which is preliminary data.</text>
</comment>
<organism evidence="5 6">
    <name type="scientific">Fusarium circinatum</name>
    <name type="common">Pitch canker fungus</name>
    <name type="synonym">Gibberella circinata</name>
    <dbReference type="NCBI Taxonomy" id="48490"/>
    <lineage>
        <taxon>Eukaryota</taxon>
        <taxon>Fungi</taxon>
        <taxon>Dikarya</taxon>
        <taxon>Ascomycota</taxon>
        <taxon>Pezizomycotina</taxon>
        <taxon>Sordariomycetes</taxon>
        <taxon>Hypocreomycetidae</taxon>
        <taxon>Hypocreales</taxon>
        <taxon>Nectriaceae</taxon>
        <taxon>Fusarium</taxon>
        <taxon>Fusarium fujikuroi species complex</taxon>
    </lineage>
</organism>
<protein>
    <submittedName>
        <fullName evidence="5">Reverse transcriptase domain-containing protein</fullName>
    </submittedName>
</protein>
<dbReference type="EMBL" id="JAAQPE010000105">
    <property type="protein sequence ID" value="KAF5685646.1"/>
    <property type="molecule type" value="Genomic_DNA"/>
</dbReference>
<dbReference type="InterPro" id="IPR051219">
    <property type="entry name" value="Heterochromatin_chromo-domain"/>
</dbReference>
<dbReference type="Pfam" id="PF00385">
    <property type="entry name" value="Chromo"/>
    <property type="match status" value="1"/>
</dbReference>
<dbReference type="PANTHER" id="PTHR22812">
    <property type="entry name" value="CHROMOBOX PROTEIN"/>
    <property type="match status" value="1"/>
</dbReference>
<keyword evidence="5" id="KW-0548">Nucleotidyltransferase</keyword>
<dbReference type="InterPro" id="IPR023779">
    <property type="entry name" value="Chromodomain_CS"/>
</dbReference>
<dbReference type="GO" id="GO:0003964">
    <property type="term" value="F:RNA-directed DNA polymerase activity"/>
    <property type="evidence" value="ECO:0007669"/>
    <property type="project" value="UniProtKB-KW"/>
</dbReference>
<keyword evidence="5" id="KW-0808">Transferase</keyword>
<dbReference type="PROSITE" id="PS50013">
    <property type="entry name" value="CHROMO_2"/>
    <property type="match status" value="1"/>
</dbReference>
<dbReference type="AlphaFoldDB" id="A0A8H5UAG3"/>
<name>A0A8H5UAG3_FUSCI</name>
<reference evidence="5 6" key="2">
    <citation type="submission" date="2020-05" db="EMBL/GenBank/DDBJ databases">
        <title>Identification and distribution of gene clusters putatively required for synthesis of sphingolipid metabolism inhibitors in phylogenetically diverse species of the filamentous fungus Fusarium.</title>
        <authorList>
            <person name="Kim H.-S."/>
            <person name="Busman M."/>
            <person name="Brown D.W."/>
            <person name="Divon H."/>
            <person name="Uhlig S."/>
            <person name="Proctor R.H."/>
        </authorList>
    </citation>
    <scope>NUCLEOTIDE SEQUENCE [LARGE SCALE GENOMIC DNA]</scope>
    <source>
        <strain evidence="5 6">NRRL 25331</strain>
    </source>
</reference>
<dbReference type="InterPro" id="IPR016197">
    <property type="entry name" value="Chromo-like_dom_sf"/>
</dbReference>
<dbReference type="InterPro" id="IPR056924">
    <property type="entry name" value="SH3_Tf2-1"/>
</dbReference>
<dbReference type="GO" id="GO:0006338">
    <property type="term" value="P:chromatin remodeling"/>
    <property type="evidence" value="ECO:0007669"/>
    <property type="project" value="UniProtKB-ARBA"/>
</dbReference>
<comment type="subunit">
    <text evidence="2">Component of the NuA4 histone acetyltransferase complex.</text>
</comment>
<proteinExistence type="predicted"/>